<organism evidence="6 7">
    <name type="scientific">Mollisia scopiformis</name>
    <name type="common">Conifer needle endophyte fungus</name>
    <name type="synonym">Phialocephala scopiformis</name>
    <dbReference type="NCBI Taxonomy" id="149040"/>
    <lineage>
        <taxon>Eukaryota</taxon>
        <taxon>Fungi</taxon>
        <taxon>Dikarya</taxon>
        <taxon>Ascomycota</taxon>
        <taxon>Pezizomycotina</taxon>
        <taxon>Leotiomycetes</taxon>
        <taxon>Helotiales</taxon>
        <taxon>Mollisiaceae</taxon>
        <taxon>Mollisia</taxon>
    </lineage>
</organism>
<accession>A0A194XDX7</accession>
<feature type="signal peptide" evidence="3">
    <location>
        <begin position="1"/>
        <end position="18"/>
    </location>
</feature>
<evidence type="ECO:0000256" key="1">
    <source>
        <dbReference type="ARBA" id="ARBA00022729"/>
    </source>
</evidence>
<dbReference type="Pfam" id="PF01764">
    <property type="entry name" value="Lipase_3"/>
    <property type="match status" value="1"/>
</dbReference>
<dbReference type="Proteomes" id="UP000070700">
    <property type="component" value="Unassembled WGS sequence"/>
</dbReference>
<dbReference type="SUPFAM" id="SSF53474">
    <property type="entry name" value="alpha/beta-Hydrolases"/>
    <property type="match status" value="1"/>
</dbReference>
<feature type="domain" description="Fungal lipase-type" evidence="4">
    <location>
        <begin position="107"/>
        <end position="247"/>
    </location>
</feature>
<dbReference type="OrthoDB" id="426718at2759"/>
<keyword evidence="7" id="KW-1185">Reference proteome</keyword>
<dbReference type="GeneID" id="28830824"/>
<dbReference type="EMBL" id="KQ947413">
    <property type="protein sequence ID" value="KUJ18390.1"/>
    <property type="molecule type" value="Genomic_DNA"/>
</dbReference>
<dbReference type="PANTHER" id="PTHR46640">
    <property type="entry name" value="TRIACYLGLYCEROL LIPASE, PUTATIVE (AFU_ORTHOLOGUE AFUA_6G06510)-RELATED"/>
    <property type="match status" value="1"/>
</dbReference>
<evidence type="ECO:0000256" key="3">
    <source>
        <dbReference type="SAM" id="SignalP"/>
    </source>
</evidence>
<dbReference type="GO" id="GO:0016787">
    <property type="term" value="F:hydrolase activity"/>
    <property type="evidence" value="ECO:0007669"/>
    <property type="project" value="UniProtKB-KW"/>
</dbReference>
<dbReference type="RefSeq" id="XP_018072745.1">
    <property type="nucleotide sequence ID" value="XM_018221098.1"/>
</dbReference>
<dbReference type="Pfam" id="PF03893">
    <property type="entry name" value="Lipase3_N"/>
    <property type="match status" value="1"/>
</dbReference>
<feature type="chain" id="PRO_5008268114" evidence="3">
    <location>
        <begin position="19"/>
        <end position="331"/>
    </location>
</feature>
<dbReference type="InterPro" id="IPR002921">
    <property type="entry name" value="Fungal_lipase-type"/>
</dbReference>
<dbReference type="Gene3D" id="3.40.50.1820">
    <property type="entry name" value="alpha/beta hydrolase"/>
    <property type="match status" value="1"/>
</dbReference>
<feature type="domain" description="Mono-/di-acylglycerol lipase N-terminal" evidence="5">
    <location>
        <begin position="14"/>
        <end position="78"/>
    </location>
</feature>
<reference evidence="6 7" key="1">
    <citation type="submission" date="2015-10" db="EMBL/GenBank/DDBJ databases">
        <title>Full genome of DAOMC 229536 Phialocephala scopiformis, a fungal endophyte of spruce producing the potent anti-insectan compound rugulosin.</title>
        <authorList>
            <consortium name="DOE Joint Genome Institute"/>
            <person name="Walker A.K."/>
            <person name="Frasz S.L."/>
            <person name="Seifert K.A."/>
            <person name="Miller J.D."/>
            <person name="Mondo S.J."/>
            <person name="Labutti K."/>
            <person name="Lipzen A."/>
            <person name="Dockter R."/>
            <person name="Kennedy M."/>
            <person name="Grigoriev I.V."/>
            <person name="Spatafora J.W."/>
        </authorList>
    </citation>
    <scope>NUCLEOTIDE SEQUENCE [LARGE SCALE GENOMIC DNA]</scope>
    <source>
        <strain evidence="6 7">CBS 120377</strain>
    </source>
</reference>
<dbReference type="InParanoid" id="A0A194XDX7"/>
<gene>
    <name evidence="6" type="ORF">LY89DRAFT_746663</name>
</gene>
<dbReference type="CDD" id="cd00519">
    <property type="entry name" value="Lipase_3"/>
    <property type="match status" value="1"/>
</dbReference>
<proteinExistence type="predicted"/>
<dbReference type="KEGG" id="psco:LY89DRAFT_746663"/>
<keyword evidence="2 6" id="KW-0378">Hydrolase</keyword>
<sequence>MFSFRNLIIVLFLALAYAEPLKVRDTRGITQAELNQFELLAQYAGAAYCYDNIQNGTGNTVACTREGGYCPGVEALQTVILDSFFDVGITQTAGYVAIDRSHQLIIVSIQGTSIASNPIDALTDLNIARSKTTLCGKANTVDGCLIHDGFWQAANDVLPIVETTINISLAMNPDFKIVTTGHSLGAAIAALLGAKLRDDGHIVDMYTFGQPSVGAVDVSNYIENQAPAQGNNYRVTHYNDVVPQLPEHNLDWGTWDHYYPEFWISRQNGTVQASDMLVVTGRLYETGGNEGDKTGLGVVVDLIEGLPAHYVYFNPISGCDANAPAAVASSG</sequence>
<dbReference type="PANTHER" id="PTHR46640:SF1">
    <property type="entry name" value="FUNGAL LIPASE-LIKE DOMAIN-CONTAINING PROTEIN-RELATED"/>
    <property type="match status" value="1"/>
</dbReference>
<dbReference type="InterPro" id="IPR005592">
    <property type="entry name" value="Mono/diacylglycerol_lipase_N"/>
</dbReference>
<protein>
    <submittedName>
        <fullName evidence="6">Alpha/beta-hydrolase</fullName>
    </submittedName>
</protein>
<evidence type="ECO:0000259" key="4">
    <source>
        <dbReference type="Pfam" id="PF01764"/>
    </source>
</evidence>
<evidence type="ECO:0000313" key="6">
    <source>
        <dbReference type="EMBL" id="KUJ18390.1"/>
    </source>
</evidence>
<dbReference type="InterPro" id="IPR051299">
    <property type="entry name" value="AB_hydrolase_lip/est"/>
</dbReference>
<evidence type="ECO:0000259" key="5">
    <source>
        <dbReference type="Pfam" id="PF03893"/>
    </source>
</evidence>
<dbReference type="AlphaFoldDB" id="A0A194XDX7"/>
<name>A0A194XDX7_MOLSC</name>
<dbReference type="GO" id="GO:0016042">
    <property type="term" value="P:lipid catabolic process"/>
    <property type="evidence" value="ECO:0007669"/>
    <property type="project" value="InterPro"/>
</dbReference>
<keyword evidence="1 3" id="KW-0732">Signal</keyword>
<dbReference type="InterPro" id="IPR029058">
    <property type="entry name" value="AB_hydrolase_fold"/>
</dbReference>
<evidence type="ECO:0000313" key="7">
    <source>
        <dbReference type="Proteomes" id="UP000070700"/>
    </source>
</evidence>
<evidence type="ECO:0000256" key="2">
    <source>
        <dbReference type="ARBA" id="ARBA00022801"/>
    </source>
</evidence>